<dbReference type="PROSITE" id="PS01156">
    <property type="entry name" value="TONB_DEPENDENT_REC_2"/>
    <property type="match status" value="1"/>
</dbReference>
<evidence type="ECO:0000256" key="3">
    <source>
        <dbReference type="ARBA" id="ARBA00022452"/>
    </source>
</evidence>
<organism evidence="17 18">
    <name type="scientific">SAR86 cluster bacterium</name>
    <dbReference type="NCBI Taxonomy" id="2030880"/>
    <lineage>
        <taxon>Bacteria</taxon>
        <taxon>Pseudomonadati</taxon>
        <taxon>Pseudomonadota</taxon>
        <taxon>Gammaproteobacteria</taxon>
        <taxon>SAR86 cluster</taxon>
    </lineage>
</organism>
<feature type="domain" description="TonB-dependent receptor-like beta-barrel" evidence="15">
    <location>
        <begin position="263"/>
        <end position="708"/>
    </location>
</feature>
<dbReference type="PANTHER" id="PTHR32552:SF81">
    <property type="entry name" value="TONB-DEPENDENT OUTER MEMBRANE RECEPTOR"/>
    <property type="match status" value="1"/>
</dbReference>
<dbReference type="GO" id="GO:0009279">
    <property type="term" value="C:cell outer membrane"/>
    <property type="evidence" value="ECO:0007669"/>
    <property type="project" value="UniProtKB-SubCell"/>
</dbReference>
<dbReference type="InterPro" id="IPR036942">
    <property type="entry name" value="Beta-barrel_TonB_sf"/>
</dbReference>
<dbReference type="InterPro" id="IPR039426">
    <property type="entry name" value="TonB-dep_rcpt-like"/>
</dbReference>
<keyword evidence="6" id="KW-0732">Signal</keyword>
<evidence type="ECO:0000256" key="4">
    <source>
        <dbReference type="ARBA" id="ARBA00022496"/>
    </source>
</evidence>
<dbReference type="Pfam" id="PF07715">
    <property type="entry name" value="Plug"/>
    <property type="match status" value="1"/>
</dbReference>
<keyword evidence="2 12" id="KW-0813">Transport</keyword>
<dbReference type="InterPro" id="IPR012910">
    <property type="entry name" value="Plug_dom"/>
</dbReference>
<evidence type="ECO:0000256" key="6">
    <source>
        <dbReference type="ARBA" id="ARBA00022729"/>
    </source>
</evidence>
<dbReference type="PANTHER" id="PTHR32552">
    <property type="entry name" value="FERRICHROME IRON RECEPTOR-RELATED"/>
    <property type="match status" value="1"/>
</dbReference>
<dbReference type="InterPro" id="IPR010917">
    <property type="entry name" value="TonB_rcpt_CS"/>
</dbReference>
<evidence type="ECO:0008006" key="19">
    <source>
        <dbReference type="Google" id="ProtNLM"/>
    </source>
</evidence>
<dbReference type="Gene3D" id="2.40.170.20">
    <property type="entry name" value="TonB-dependent receptor, beta-barrel domain"/>
    <property type="match status" value="1"/>
</dbReference>
<keyword evidence="9 14" id="KW-0798">TonB box</keyword>
<evidence type="ECO:0000256" key="5">
    <source>
        <dbReference type="ARBA" id="ARBA00022692"/>
    </source>
</evidence>
<evidence type="ECO:0000256" key="7">
    <source>
        <dbReference type="ARBA" id="ARBA00023004"/>
    </source>
</evidence>
<name>A0A2A5C6J1_9GAMM</name>
<feature type="domain" description="TonB-dependent receptor plug" evidence="16">
    <location>
        <begin position="53"/>
        <end position="153"/>
    </location>
</feature>
<keyword evidence="8" id="KW-0406">Ion transport</keyword>
<dbReference type="GO" id="GO:0006826">
    <property type="term" value="P:iron ion transport"/>
    <property type="evidence" value="ECO:0007669"/>
    <property type="project" value="UniProtKB-KW"/>
</dbReference>
<keyword evidence="3 12" id="KW-1134">Transmembrane beta strand</keyword>
<dbReference type="Proteomes" id="UP000228987">
    <property type="component" value="Unassembled WGS sequence"/>
</dbReference>
<sequence length="744" mass="81812">MKRINKHPGKLSKLAWPIAAIIALTPGLLSTPVLAQGSIEEVVVTAQRREQAIQDVPISIIAFDAEDLIARGVENVEQLDLLLPNVMIRGGGTTGPTSGNFTMRGIPGVARYLDGVAQTGVQGSLANIVELERIEVLKGPQGTLFGKNAMGGAISFISRPPSEEMGARVKATMGNFNQRQLNVALDVPITPNFLTKLTYFTNQKDGYVQSGNAQIQHGDESDTVVRLDALWYASSDVSVRFDLTSTQRNPNHPSADVLYDVNDTQAFAIQQEAITGNFNDAAQAFGGREEYRNTSTFSGPGWDYDSISYNATINWNISETLSLRSITGIREYDSAALADLDATQYQFFEIFSAAQVEEASQEIQLLSDGDRLDWVLGLYINDVEQLNRRFDWQFMPVNGVPLVYPGGPLAGLPFVQRNQITENNREDRSIFFEVNYDISDRMNLTVGGRYSEEDFTGGSWAAADALPTWPNTSFSYTKGTQTSDSEANFYAFTPRLALDYEVSEDIMIYASYSEGFNGGGVNTNPIAGVFTSFTGERLNQIEIGVRSMLFNDSLRLNASYFDGTWEDIQVGEAIVPGQITQQNAGEAESSGFEIDLLWAASDNFTLNYSAGWLSTAYTDTGAATTIGLGSRFAFAPDFQAAVGGQYDWHQANGATMSYRLDYGWTSDYVTIQDIRLQKVQEAYGLLSGRMTYQPADADWSYSLWGRNLTSEWYQQGGFGAFLGGVDQGIVARPREFGITVNMEF</sequence>
<feature type="short sequence motif" description="TonB C-terminal box" evidence="13">
    <location>
        <begin position="727"/>
        <end position="744"/>
    </location>
</feature>
<proteinExistence type="inferred from homology"/>
<comment type="caution">
    <text evidence="17">The sequence shown here is derived from an EMBL/GenBank/DDBJ whole genome shotgun (WGS) entry which is preliminary data.</text>
</comment>
<evidence type="ECO:0000256" key="2">
    <source>
        <dbReference type="ARBA" id="ARBA00022448"/>
    </source>
</evidence>
<evidence type="ECO:0000313" key="18">
    <source>
        <dbReference type="Proteomes" id="UP000228987"/>
    </source>
</evidence>
<evidence type="ECO:0000256" key="8">
    <source>
        <dbReference type="ARBA" id="ARBA00023065"/>
    </source>
</evidence>
<evidence type="ECO:0000256" key="12">
    <source>
        <dbReference type="PROSITE-ProRule" id="PRU01360"/>
    </source>
</evidence>
<keyword evidence="4" id="KW-0410">Iron transport</keyword>
<evidence type="ECO:0000256" key="11">
    <source>
        <dbReference type="ARBA" id="ARBA00023237"/>
    </source>
</evidence>
<evidence type="ECO:0000256" key="9">
    <source>
        <dbReference type="ARBA" id="ARBA00023077"/>
    </source>
</evidence>
<evidence type="ECO:0000256" key="1">
    <source>
        <dbReference type="ARBA" id="ARBA00004571"/>
    </source>
</evidence>
<evidence type="ECO:0000259" key="15">
    <source>
        <dbReference type="Pfam" id="PF00593"/>
    </source>
</evidence>
<protein>
    <recommendedName>
        <fullName evidence="19">TonB-dependent receptor</fullName>
    </recommendedName>
</protein>
<evidence type="ECO:0000313" key="17">
    <source>
        <dbReference type="EMBL" id="PCJ39393.1"/>
    </source>
</evidence>
<dbReference type="InterPro" id="IPR000531">
    <property type="entry name" value="Beta-barrel_TonB"/>
</dbReference>
<evidence type="ECO:0000256" key="13">
    <source>
        <dbReference type="PROSITE-ProRule" id="PRU10144"/>
    </source>
</evidence>
<evidence type="ECO:0000256" key="10">
    <source>
        <dbReference type="ARBA" id="ARBA00023136"/>
    </source>
</evidence>
<dbReference type="SUPFAM" id="SSF56935">
    <property type="entry name" value="Porins"/>
    <property type="match status" value="1"/>
</dbReference>
<gene>
    <name evidence="17" type="ORF">COA71_14095</name>
</gene>
<accession>A0A2A5C6J1</accession>
<reference evidence="18" key="1">
    <citation type="submission" date="2017-08" db="EMBL/GenBank/DDBJ databases">
        <title>A dynamic microbial community with high functional redundancy inhabits the cold, oxic subseafloor aquifer.</title>
        <authorList>
            <person name="Tully B.J."/>
            <person name="Wheat C.G."/>
            <person name="Glazer B.T."/>
            <person name="Huber J.A."/>
        </authorList>
    </citation>
    <scope>NUCLEOTIDE SEQUENCE [LARGE SCALE GENOMIC DNA]</scope>
</reference>
<keyword evidence="10 12" id="KW-0472">Membrane</keyword>
<dbReference type="Pfam" id="PF00593">
    <property type="entry name" value="TonB_dep_Rec_b-barrel"/>
    <property type="match status" value="1"/>
</dbReference>
<dbReference type="EMBL" id="NVWI01000015">
    <property type="protein sequence ID" value="PCJ39393.1"/>
    <property type="molecule type" value="Genomic_DNA"/>
</dbReference>
<keyword evidence="7" id="KW-0408">Iron</keyword>
<comment type="subcellular location">
    <subcellularLocation>
        <location evidence="1 12">Cell outer membrane</location>
        <topology evidence="1 12">Multi-pass membrane protein</topology>
    </subcellularLocation>
</comment>
<dbReference type="PROSITE" id="PS52016">
    <property type="entry name" value="TONB_DEPENDENT_REC_3"/>
    <property type="match status" value="1"/>
</dbReference>
<evidence type="ECO:0000256" key="14">
    <source>
        <dbReference type="RuleBase" id="RU003357"/>
    </source>
</evidence>
<comment type="similarity">
    <text evidence="12 14">Belongs to the TonB-dependent receptor family.</text>
</comment>
<keyword evidence="11 12" id="KW-0998">Cell outer membrane</keyword>
<keyword evidence="5 12" id="KW-0812">Transmembrane</keyword>
<dbReference type="AlphaFoldDB" id="A0A2A5C6J1"/>
<evidence type="ECO:0000259" key="16">
    <source>
        <dbReference type="Pfam" id="PF07715"/>
    </source>
</evidence>